<dbReference type="InterPro" id="IPR036881">
    <property type="entry name" value="Glyco_hydro_3_C_sf"/>
</dbReference>
<dbReference type="InterPro" id="IPR002772">
    <property type="entry name" value="Glyco_hydro_3_C"/>
</dbReference>
<comment type="caution">
    <text evidence="10">The sequence shown here is derived from an EMBL/GenBank/DDBJ whole genome shotgun (WGS) entry which is preliminary data.</text>
</comment>
<dbReference type="GO" id="GO:0008422">
    <property type="term" value="F:beta-glucosidase activity"/>
    <property type="evidence" value="ECO:0007669"/>
    <property type="project" value="UniProtKB-EC"/>
</dbReference>
<evidence type="ECO:0000259" key="8">
    <source>
        <dbReference type="Pfam" id="PF00933"/>
    </source>
</evidence>
<dbReference type="InterPro" id="IPR001764">
    <property type="entry name" value="Glyco_hydro_3_N"/>
</dbReference>
<organism evidence="10 11">
    <name type="scientific">Deinococcus arboris</name>
    <dbReference type="NCBI Taxonomy" id="2682977"/>
    <lineage>
        <taxon>Bacteria</taxon>
        <taxon>Thermotogati</taxon>
        <taxon>Deinococcota</taxon>
        <taxon>Deinococci</taxon>
        <taxon>Deinococcales</taxon>
        <taxon>Deinococcaceae</taxon>
        <taxon>Deinococcus</taxon>
    </lineage>
</organism>
<feature type="chain" id="PRO_5028853036" description="beta-glucosidase" evidence="7">
    <location>
        <begin position="20"/>
        <end position="727"/>
    </location>
</feature>
<name>A0A7C9HSE2_9DEIO</name>
<dbReference type="Gene3D" id="2.60.40.10">
    <property type="entry name" value="Immunoglobulins"/>
    <property type="match status" value="1"/>
</dbReference>
<comment type="catalytic activity">
    <reaction evidence="1">
        <text>Hydrolysis of terminal, non-reducing beta-D-glucosyl residues with release of beta-D-glucose.</text>
        <dbReference type="EC" id="3.2.1.21"/>
    </reaction>
</comment>
<dbReference type="AlphaFoldDB" id="A0A7C9HSE2"/>
<dbReference type="RefSeq" id="WP_157459801.1">
    <property type="nucleotide sequence ID" value="NZ_WQLB01000018.1"/>
</dbReference>
<protein>
    <recommendedName>
        <fullName evidence="3">beta-glucosidase</fullName>
        <ecNumber evidence="3">3.2.1.21</ecNumber>
    </recommendedName>
</protein>
<dbReference type="Pfam" id="PF01915">
    <property type="entry name" value="Glyco_hydro_3_C"/>
    <property type="match status" value="1"/>
</dbReference>
<dbReference type="PRINTS" id="PR00133">
    <property type="entry name" value="GLHYDRLASE3"/>
</dbReference>
<sequence length="727" mass="75054">MRRAAFLLLTTALASSAAALTDQATAEAQARALLARLSVDEKIGQVTMAHFFRFTEGGRSAPIAANAAQTFGALKPGSLLNGGGDTPQPNTPRGWADFLAGLDTLGRANLPQGIPAVFGTDAVHGVNNVPAATLFPHNIGLGAAFNPALTREVEQATARDLRALNTAWTFAPVADVGRDPRWGRYYETFGEAPWLVADQVAAAVTGLQGEGVAATLKHFTGYGLPSLGLDRGNAEISARALHETFLPSFQAGIRAGALSVMANSGSVNGVPVHASKSLLTDVLRGELGFNGLLVSDWNDIDRLVGTFRSQPDLVRAAAASVNAGIDVYMVPNTVEAYQAALKEAVTSGLVSTARLDEAALRLLTFKARLGLLDGPLTGSGVLEDHRTLAKKAAAATLTLLDNPRGTLPLKTGRVLVTGPAMDSPAIQLGGWSVNWQGVGKGNVREVPRVTTLAPALKATAPAGVTVSALPEGKRPQLLAAAKGADVVVVALGEPPAAEWEANNPSLTLPAEQLTLLRDLVGTGKPVVAVLMAGRPIVLPADVQVELAGLVMAYLPGTEGGAALADALYGRTGFPGRLPFSWPETAVQAGLTADRPPEGAGQAPQPLYPLGYGLDYTTSAAREVTATPGPGGVTLSAALTNSGSRSGTVTFVVRAVLPASGALQAVARPVAVLQADLKAGETRRVTVTVPNERLQSWIGDAFGTVRPELLPGTYTLIAGDGRADFTLP</sequence>
<evidence type="ECO:0000256" key="7">
    <source>
        <dbReference type="SAM" id="SignalP"/>
    </source>
</evidence>
<dbReference type="EC" id="3.2.1.21" evidence="3"/>
<dbReference type="Proteomes" id="UP000483286">
    <property type="component" value="Unassembled WGS sequence"/>
</dbReference>
<dbReference type="EMBL" id="WQLB01000018">
    <property type="protein sequence ID" value="MVN87749.1"/>
    <property type="molecule type" value="Genomic_DNA"/>
</dbReference>
<feature type="domain" description="Glycoside hydrolase family 3 N-terminal" evidence="8">
    <location>
        <begin position="39"/>
        <end position="364"/>
    </location>
</feature>
<dbReference type="InterPro" id="IPR017853">
    <property type="entry name" value="GH"/>
</dbReference>
<dbReference type="Gene3D" id="3.40.50.1700">
    <property type="entry name" value="Glycoside hydrolase family 3 C-terminal domain"/>
    <property type="match status" value="1"/>
</dbReference>
<dbReference type="SUPFAM" id="SSF52279">
    <property type="entry name" value="Beta-D-glucan exohydrolase, C-terminal domain"/>
    <property type="match status" value="1"/>
</dbReference>
<dbReference type="SUPFAM" id="SSF51445">
    <property type="entry name" value="(Trans)glycosidases"/>
    <property type="match status" value="1"/>
</dbReference>
<dbReference type="Gene3D" id="3.20.20.300">
    <property type="entry name" value="Glycoside hydrolase, family 3, N-terminal domain"/>
    <property type="match status" value="1"/>
</dbReference>
<evidence type="ECO:0000256" key="1">
    <source>
        <dbReference type="ARBA" id="ARBA00000448"/>
    </source>
</evidence>
<feature type="domain" description="Glycoside hydrolase family 3 C-terminal" evidence="9">
    <location>
        <begin position="398"/>
        <end position="615"/>
    </location>
</feature>
<keyword evidence="4 7" id="KW-0732">Signal</keyword>
<reference evidence="10 11" key="1">
    <citation type="submission" date="2019-12" db="EMBL/GenBank/DDBJ databases">
        <title>Deinococcus sp. HMF7620 Genome sequencing and assembly.</title>
        <authorList>
            <person name="Kang H."/>
            <person name="Kim H."/>
            <person name="Joh K."/>
        </authorList>
    </citation>
    <scope>NUCLEOTIDE SEQUENCE [LARGE SCALE GENOMIC DNA]</scope>
    <source>
        <strain evidence="10 11">HMF7620</strain>
    </source>
</reference>
<evidence type="ECO:0000256" key="3">
    <source>
        <dbReference type="ARBA" id="ARBA00012744"/>
    </source>
</evidence>
<evidence type="ECO:0000256" key="2">
    <source>
        <dbReference type="ARBA" id="ARBA00005336"/>
    </source>
</evidence>
<dbReference type="PANTHER" id="PTHR30620:SF16">
    <property type="entry name" value="LYSOSOMAL BETA GLUCOSIDASE"/>
    <property type="match status" value="1"/>
</dbReference>
<evidence type="ECO:0000256" key="5">
    <source>
        <dbReference type="ARBA" id="ARBA00022801"/>
    </source>
</evidence>
<proteinExistence type="inferred from homology"/>
<keyword evidence="6" id="KW-0326">Glycosidase</keyword>
<dbReference type="InterPro" id="IPR051915">
    <property type="entry name" value="Cellulose_Degrad_GH3"/>
</dbReference>
<evidence type="ECO:0000313" key="10">
    <source>
        <dbReference type="EMBL" id="MVN87749.1"/>
    </source>
</evidence>
<dbReference type="Pfam" id="PF00933">
    <property type="entry name" value="Glyco_hydro_3"/>
    <property type="match status" value="1"/>
</dbReference>
<comment type="similarity">
    <text evidence="2">Belongs to the glycosyl hydrolase 3 family.</text>
</comment>
<keyword evidence="11" id="KW-1185">Reference proteome</keyword>
<dbReference type="PANTHER" id="PTHR30620">
    <property type="entry name" value="PERIPLASMIC BETA-GLUCOSIDASE-RELATED"/>
    <property type="match status" value="1"/>
</dbReference>
<keyword evidence="5" id="KW-0378">Hydrolase</keyword>
<dbReference type="InterPro" id="IPR013783">
    <property type="entry name" value="Ig-like_fold"/>
</dbReference>
<feature type="signal peptide" evidence="7">
    <location>
        <begin position="1"/>
        <end position="19"/>
    </location>
</feature>
<evidence type="ECO:0000256" key="6">
    <source>
        <dbReference type="ARBA" id="ARBA00023295"/>
    </source>
</evidence>
<dbReference type="GO" id="GO:0009251">
    <property type="term" value="P:glucan catabolic process"/>
    <property type="evidence" value="ECO:0007669"/>
    <property type="project" value="TreeGrafter"/>
</dbReference>
<evidence type="ECO:0000313" key="11">
    <source>
        <dbReference type="Proteomes" id="UP000483286"/>
    </source>
</evidence>
<evidence type="ECO:0000256" key="4">
    <source>
        <dbReference type="ARBA" id="ARBA00022729"/>
    </source>
</evidence>
<evidence type="ECO:0000259" key="9">
    <source>
        <dbReference type="Pfam" id="PF01915"/>
    </source>
</evidence>
<accession>A0A7C9HSE2</accession>
<gene>
    <name evidence="10" type="ORF">GO986_13365</name>
</gene>
<dbReference type="InterPro" id="IPR036962">
    <property type="entry name" value="Glyco_hydro_3_N_sf"/>
</dbReference>